<evidence type="ECO:0000256" key="3">
    <source>
        <dbReference type="ARBA" id="ARBA00022679"/>
    </source>
</evidence>
<accession>A0ABS2TGF4</accession>
<dbReference type="Gene3D" id="3.40.50.150">
    <property type="entry name" value="Vaccinia Virus protein VP39"/>
    <property type="match status" value="1"/>
</dbReference>
<comment type="caution">
    <text evidence="7">The sequence shown here is derived from an EMBL/GenBank/DDBJ whole genome shotgun (WGS) entry which is preliminary data.</text>
</comment>
<gene>
    <name evidence="7" type="ORF">JVW63_01355</name>
</gene>
<dbReference type="PANTHER" id="PTHR10629">
    <property type="entry name" value="CYTOSINE-SPECIFIC METHYLTRANSFERASE"/>
    <property type="match status" value="1"/>
</dbReference>
<organism evidence="7 8">
    <name type="scientific">Flaviflexus equikiangi</name>
    <dbReference type="NCBI Taxonomy" id="2758573"/>
    <lineage>
        <taxon>Bacteria</taxon>
        <taxon>Bacillati</taxon>
        <taxon>Actinomycetota</taxon>
        <taxon>Actinomycetes</taxon>
        <taxon>Actinomycetales</taxon>
        <taxon>Actinomycetaceae</taxon>
        <taxon>Flaviflexus</taxon>
    </lineage>
</organism>
<dbReference type="Proteomes" id="UP000705983">
    <property type="component" value="Unassembled WGS sequence"/>
</dbReference>
<feature type="active site" evidence="6">
    <location>
        <position position="76"/>
    </location>
</feature>
<dbReference type="PANTHER" id="PTHR10629:SF52">
    <property type="entry name" value="DNA (CYTOSINE-5)-METHYLTRANSFERASE 1"/>
    <property type="match status" value="1"/>
</dbReference>
<comment type="similarity">
    <text evidence="6">Belongs to the class I-like SAM-binding methyltransferase superfamily. C5-methyltransferase family.</text>
</comment>
<dbReference type="EMBL" id="JAFFJS010000001">
    <property type="protein sequence ID" value="MBM9432359.1"/>
    <property type="molecule type" value="Genomic_DNA"/>
</dbReference>
<sequence>MSTLTMTDMFCGAGGSSTGAIAVPGIEVRTAMNHWARAIETHNTNHPDTDHVQADISQVDPRLVNHSDILWASPECTNHSSAKGQKRVTGQGALFGDRVIDPAAERSRATMWDVPRFAEYHDYRLIITENVVEAGRWVMFDAWLHAMHSLGYEHHIVYLNSMHAQLGGDPAPQSRDRMYVFFWKGIPRPDFELLRPMATCATHGVVRGVKAWKNPEKRWGRYGAQYTYRCPHADCDYREVTPATRPAATVIDWNLRGTKIGERTRPLATKTLARIQAGLDRYGRRVGPLIVNHVSGSDVSRSEPAFHSPLRSIVAGGMHESVLVPDGVDLDGLIVTLRGTAPEQVAASSRPVMEPMTTVTAGGMHHALVTRHFGATHNPAHLSKPASEPLGTLTGSGNQSITTWVESPPKIEECEFRMLEPYELTWGMAFPRDYVMTGNKREQVKQAGNAVTPPAARDLLMVGTMELVA</sequence>
<evidence type="ECO:0000256" key="6">
    <source>
        <dbReference type="PROSITE-ProRule" id="PRU01016"/>
    </source>
</evidence>
<keyword evidence="2 6" id="KW-0489">Methyltransferase</keyword>
<evidence type="ECO:0000256" key="2">
    <source>
        <dbReference type="ARBA" id="ARBA00022603"/>
    </source>
</evidence>
<evidence type="ECO:0000313" key="8">
    <source>
        <dbReference type="Proteomes" id="UP000705983"/>
    </source>
</evidence>
<dbReference type="GO" id="GO:0032259">
    <property type="term" value="P:methylation"/>
    <property type="evidence" value="ECO:0007669"/>
    <property type="project" value="UniProtKB-KW"/>
</dbReference>
<keyword evidence="5" id="KW-0680">Restriction system</keyword>
<keyword evidence="8" id="KW-1185">Reference proteome</keyword>
<dbReference type="GO" id="GO:0008168">
    <property type="term" value="F:methyltransferase activity"/>
    <property type="evidence" value="ECO:0007669"/>
    <property type="project" value="UniProtKB-KW"/>
</dbReference>
<dbReference type="InterPro" id="IPR029063">
    <property type="entry name" value="SAM-dependent_MTases_sf"/>
</dbReference>
<evidence type="ECO:0000313" key="7">
    <source>
        <dbReference type="EMBL" id="MBM9432359.1"/>
    </source>
</evidence>
<dbReference type="PROSITE" id="PS51679">
    <property type="entry name" value="SAM_MT_C5"/>
    <property type="match status" value="1"/>
</dbReference>
<dbReference type="RefSeq" id="WP_187995933.1">
    <property type="nucleotide sequence ID" value="NZ_JACEXG010000001.1"/>
</dbReference>
<dbReference type="Pfam" id="PF00145">
    <property type="entry name" value="DNA_methylase"/>
    <property type="match status" value="1"/>
</dbReference>
<name>A0ABS2TGF4_9ACTO</name>
<proteinExistence type="inferred from homology"/>
<evidence type="ECO:0000256" key="5">
    <source>
        <dbReference type="ARBA" id="ARBA00022747"/>
    </source>
</evidence>
<dbReference type="InterPro" id="IPR050390">
    <property type="entry name" value="C5-Methyltransferase"/>
</dbReference>
<reference evidence="8" key="1">
    <citation type="submission" date="2021-02" db="EMBL/GenBank/DDBJ databases">
        <title>Leucobacter sp. CX169.</title>
        <authorList>
            <person name="Cheng Y."/>
        </authorList>
    </citation>
    <scope>NUCLEOTIDE SEQUENCE [LARGE SCALE GENOMIC DNA]</scope>
    <source>
        <strain evidence="8">JY899</strain>
    </source>
</reference>
<keyword evidence="4 6" id="KW-0949">S-adenosyl-L-methionine</keyword>
<evidence type="ECO:0000256" key="4">
    <source>
        <dbReference type="ARBA" id="ARBA00022691"/>
    </source>
</evidence>
<dbReference type="SUPFAM" id="SSF53335">
    <property type="entry name" value="S-adenosyl-L-methionine-dependent methyltransferases"/>
    <property type="match status" value="1"/>
</dbReference>
<dbReference type="EC" id="2.1.1.37" evidence="1"/>
<keyword evidence="3 6" id="KW-0808">Transferase</keyword>
<protein>
    <recommendedName>
        <fullName evidence="1">DNA (cytosine-5-)-methyltransferase</fullName>
        <ecNumber evidence="1">2.1.1.37</ecNumber>
    </recommendedName>
</protein>
<evidence type="ECO:0000256" key="1">
    <source>
        <dbReference type="ARBA" id="ARBA00011975"/>
    </source>
</evidence>
<dbReference type="Gene3D" id="3.90.120.10">
    <property type="entry name" value="DNA Methylase, subunit A, domain 2"/>
    <property type="match status" value="1"/>
</dbReference>
<dbReference type="InterPro" id="IPR001525">
    <property type="entry name" value="C5_MeTfrase"/>
</dbReference>